<dbReference type="Gene3D" id="2.40.30.30">
    <property type="entry name" value="Riboflavin kinase-like"/>
    <property type="match status" value="1"/>
</dbReference>
<dbReference type="GO" id="GO:0046872">
    <property type="term" value="F:metal ion binding"/>
    <property type="evidence" value="ECO:0007669"/>
    <property type="project" value="UniProtKB-KW"/>
</dbReference>
<evidence type="ECO:0000256" key="13">
    <source>
        <dbReference type="ARBA" id="ARBA00029789"/>
    </source>
</evidence>
<evidence type="ECO:0000256" key="14">
    <source>
        <dbReference type="ARBA" id="ARBA00050912"/>
    </source>
</evidence>
<comment type="function">
    <text evidence="15">Catalyzes the phosphorylation of riboflavin (vitamin B2) to form flavin-mononucleotide (FMN), hence rate-limiting enzyme in the synthesis of FAD. Essential for TNF-induced reactive oxygen species (ROS) production. Through its interaction with both TNFRSF1A and CYBA, physically and functionally couples TNFRSF1A to NADPH oxidase. TNF-activation of RFK may enhance the incorporation of FAD in NADPH oxidase, a critical step for the assembly and activation of NADPH oxidase.</text>
</comment>
<evidence type="ECO:0000259" key="17">
    <source>
        <dbReference type="SMART" id="SM00904"/>
    </source>
</evidence>
<dbReference type="GO" id="GO:0008531">
    <property type="term" value="F:riboflavin kinase activity"/>
    <property type="evidence" value="ECO:0007669"/>
    <property type="project" value="UniProtKB-EC"/>
</dbReference>
<dbReference type="AlphaFoldDB" id="A0ABD1ESQ7"/>
<protein>
    <recommendedName>
        <fullName evidence="4">Riboflavin kinase</fullName>
        <ecNumber evidence="3">2.7.1.26</ecNumber>
    </recommendedName>
    <alternativeName>
        <fullName evidence="16">ATP:riboflavin 5'-phosphotransferase</fullName>
    </alternativeName>
    <alternativeName>
        <fullName evidence="13">Flavokinase</fullName>
    </alternativeName>
</protein>
<dbReference type="PANTHER" id="PTHR22749:SF6">
    <property type="entry name" value="RIBOFLAVIN KINASE"/>
    <property type="match status" value="1"/>
</dbReference>
<dbReference type="SUPFAM" id="SSF82114">
    <property type="entry name" value="Riboflavin kinase-like"/>
    <property type="match status" value="1"/>
</dbReference>
<evidence type="ECO:0000256" key="2">
    <source>
        <dbReference type="ARBA" id="ARBA00005201"/>
    </source>
</evidence>
<dbReference type="EC" id="2.7.1.26" evidence="3"/>
<dbReference type="InterPro" id="IPR023465">
    <property type="entry name" value="Riboflavin_kinase_dom_sf"/>
</dbReference>
<organism evidence="18 19">
    <name type="scientific">Hypothenemus hampei</name>
    <name type="common">Coffee berry borer</name>
    <dbReference type="NCBI Taxonomy" id="57062"/>
    <lineage>
        <taxon>Eukaryota</taxon>
        <taxon>Metazoa</taxon>
        <taxon>Ecdysozoa</taxon>
        <taxon>Arthropoda</taxon>
        <taxon>Hexapoda</taxon>
        <taxon>Insecta</taxon>
        <taxon>Pterygota</taxon>
        <taxon>Neoptera</taxon>
        <taxon>Endopterygota</taxon>
        <taxon>Coleoptera</taxon>
        <taxon>Polyphaga</taxon>
        <taxon>Cucujiformia</taxon>
        <taxon>Curculionidae</taxon>
        <taxon>Scolytinae</taxon>
        <taxon>Hypothenemus</taxon>
    </lineage>
</organism>
<keyword evidence="7" id="KW-0808">Transferase</keyword>
<evidence type="ECO:0000256" key="9">
    <source>
        <dbReference type="ARBA" id="ARBA00022741"/>
    </source>
</evidence>
<evidence type="ECO:0000256" key="4">
    <source>
        <dbReference type="ARBA" id="ARBA00017394"/>
    </source>
</evidence>
<keyword evidence="5" id="KW-0285">Flavoprotein</keyword>
<evidence type="ECO:0000313" key="18">
    <source>
        <dbReference type="EMBL" id="KAL1501796.1"/>
    </source>
</evidence>
<comment type="pathway">
    <text evidence="2">Cofactor biosynthesis; FMN biosynthesis; FMN from riboflavin (ATP route): step 1/1.</text>
</comment>
<dbReference type="Proteomes" id="UP001566132">
    <property type="component" value="Unassembled WGS sequence"/>
</dbReference>
<dbReference type="GO" id="GO:0006771">
    <property type="term" value="P:riboflavin metabolic process"/>
    <property type="evidence" value="ECO:0007669"/>
    <property type="project" value="UniProtKB-ARBA"/>
</dbReference>
<feature type="domain" description="Riboflavin kinase" evidence="17">
    <location>
        <begin position="5"/>
        <end position="133"/>
    </location>
</feature>
<evidence type="ECO:0000256" key="6">
    <source>
        <dbReference type="ARBA" id="ARBA00022643"/>
    </source>
</evidence>
<keyword evidence="9" id="KW-0547">Nucleotide-binding</keyword>
<sequence length="147" mass="16759">MPGQNLPYFTKGIVVNGFGRGSKELGCPTANFAEEIVDKLPESFPTGVYYGFGQVGNGEVHKMVMNIGWCPYYKNEKKSMETHLMHKFDSDFYGEELRIVILGYLRPEMQFDNLNDLIKTIENDINQAKDVLDKPELAVYKADNFFS</sequence>
<keyword evidence="19" id="KW-1185">Reference proteome</keyword>
<comment type="catalytic activity">
    <reaction evidence="14">
        <text>riboflavin + ATP = FMN + ADP + H(+)</text>
        <dbReference type="Rhea" id="RHEA:14357"/>
        <dbReference type="ChEBI" id="CHEBI:15378"/>
        <dbReference type="ChEBI" id="CHEBI:30616"/>
        <dbReference type="ChEBI" id="CHEBI:57986"/>
        <dbReference type="ChEBI" id="CHEBI:58210"/>
        <dbReference type="ChEBI" id="CHEBI:456216"/>
        <dbReference type="EC" id="2.7.1.26"/>
    </reaction>
    <physiologicalReaction direction="left-to-right" evidence="14">
        <dbReference type="Rhea" id="RHEA:14358"/>
    </physiologicalReaction>
</comment>
<evidence type="ECO:0000256" key="12">
    <source>
        <dbReference type="ARBA" id="ARBA00022840"/>
    </source>
</evidence>
<dbReference type="PANTHER" id="PTHR22749">
    <property type="entry name" value="RIBOFLAVIN KINASE/FMN ADENYLYLTRANSFERASE"/>
    <property type="match status" value="1"/>
</dbReference>
<comment type="cofactor">
    <cofactor evidence="1">
        <name>Zn(2+)</name>
        <dbReference type="ChEBI" id="CHEBI:29105"/>
    </cofactor>
</comment>
<dbReference type="EMBL" id="JBDJPC010000005">
    <property type="protein sequence ID" value="KAL1501796.1"/>
    <property type="molecule type" value="Genomic_DNA"/>
</dbReference>
<gene>
    <name evidence="18" type="ORF">ABEB36_007055</name>
</gene>
<evidence type="ECO:0000256" key="1">
    <source>
        <dbReference type="ARBA" id="ARBA00001947"/>
    </source>
</evidence>
<evidence type="ECO:0000256" key="10">
    <source>
        <dbReference type="ARBA" id="ARBA00022777"/>
    </source>
</evidence>
<proteinExistence type="predicted"/>
<evidence type="ECO:0000256" key="15">
    <source>
        <dbReference type="ARBA" id="ARBA00054097"/>
    </source>
</evidence>
<comment type="caution">
    <text evidence="18">The sequence shown here is derived from an EMBL/GenBank/DDBJ whole genome shotgun (WGS) entry which is preliminary data.</text>
</comment>
<keyword evidence="8" id="KW-0479">Metal-binding</keyword>
<keyword evidence="11" id="KW-0862">Zinc</keyword>
<evidence type="ECO:0000256" key="16">
    <source>
        <dbReference type="ARBA" id="ARBA00077632"/>
    </source>
</evidence>
<evidence type="ECO:0000256" key="5">
    <source>
        <dbReference type="ARBA" id="ARBA00022630"/>
    </source>
</evidence>
<reference evidence="18 19" key="1">
    <citation type="submission" date="2024-05" db="EMBL/GenBank/DDBJ databases">
        <title>Genetic variation in Jamaican populations of the coffee berry borer (Hypothenemus hampei).</title>
        <authorList>
            <person name="Errbii M."/>
            <person name="Myrie A."/>
        </authorList>
    </citation>
    <scope>NUCLEOTIDE SEQUENCE [LARGE SCALE GENOMIC DNA]</scope>
    <source>
        <strain evidence="18">JA-Hopewell-2020-01-JO</strain>
        <tissue evidence="18">Whole body</tissue>
    </source>
</reference>
<keyword evidence="12" id="KW-0067">ATP-binding</keyword>
<dbReference type="FunFam" id="2.40.30.30:FF:000002">
    <property type="entry name" value="Riboflavin kinase, putative"/>
    <property type="match status" value="1"/>
</dbReference>
<name>A0ABD1ESQ7_HYPHA</name>
<evidence type="ECO:0000256" key="3">
    <source>
        <dbReference type="ARBA" id="ARBA00012105"/>
    </source>
</evidence>
<evidence type="ECO:0000256" key="8">
    <source>
        <dbReference type="ARBA" id="ARBA00022723"/>
    </source>
</evidence>
<dbReference type="Pfam" id="PF01687">
    <property type="entry name" value="Flavokinase"/>
    <property type="match status" value="1"/>
</dbReference>
<dbReference type="GO" id="GO:0005524">
    <property type="term" value="F:ATP binding"/>
    <property type="evidence" value="ECO:0007669"/>
    <property type="project" value="UniProtKB-KW"/>
</dbReference>
<accession>A0ABD1ESQ7</accession>
<dbReference type="InterPro" id="IPR023468">
    <property type="entry name" value="Riboflavin_kinase"/>
</dbReference>
<keyword evidence="10" id="KW-0418">Kinase</keyword>
<evidence type="ECO:0000313" key="19">
    <source>
        <dbReference type="Proteomes" id="UP001566132"/>
    </source>
</evidence>
<keyword evidence="6" id="KW-0288">FMN</keyword>
<evidence type="ECO:0000256" key="7">
    <source>
        <dbReference type="ARBA" id="ARBA00022679"/>
    </source>
</evidence>
<dbReference type="SMART" id="SM00904">
    <property type="entry name" value="Flavokinase"/>
    <property type="match status" value="1"/>
</dbReference>
<dbReference type="InterPro" id="IPR015865">
    <property type="entry name" value="Riboflavin_kinase_bac/euk"/>
</dbReference>
<evidence type="ECO:0000256" key="11">
    <source>
        <dbReference type="ARBA" id="ARBA00022833"/>
    </source>
</evidence>